<accession>A0A7M2WWG0</accession>
<protein>
    <recommendedName>
        <fullName evidence="4">Outer membrane protein beta-barrel domain-containing protein</fullName>
    </recommendedName>
</protein>
<dbReference type="KEGG" id="hbs:IPV69_00070"/>
<feature type="chain" id="PRO_5034169220" description="Outer membrane protein beta-barrel domain-containing protein" evidence="1">
    <location>
        <begin position="27"/>
        <end position="221"/>
    </location>
</feature>
<gene>
    <name evidence="2" type="ORF">IPV69_00070</name>
</gene>
<reference evidence="2 3" key="1">
    <citation type="submission" date="2020-10" db="EMBL/GenBank/DDBJ databases">
        <title>Wide distribution of Phycisphaera-like planctomycetes from WD2101 soil group in peatlands and genome analysis of the first cultivated representative.</title>
        <authorList>
            <person name="Dedysh S.N."/>
            <person name="Beletsky A.V."/>
            <person name="Ivanova A."/>
            <person name="Kulichevskaya I.S."/>
            <person name="Suzina N.E."/>
            <person name="Philippov D.A."/>
            <person name="Rakitin A.L."/>
            <person name="Mardanov A.V."/>
            <person name="Ravin N.V."/>
        </authorList>
    </citation>
    <scope>NUCLEOTIDE SEQUENCE [LARGE SCALE GENOMIC DNA]</scope>
    <source>
        <strain evidence="2 3">M1803</strain>
    </source>
</reference>
<dbReference type="Proteomes" id="UP000593765">
    <property type="component" value="Chromosome"/>
</dbReference>
<organism evidence="2 3">
    <name type="scientific">Humisphaera borealis</name>
    <dbReference type="NCBI Taxonomy" id="2807512"/>
    <lineage>
        <taxon>Bacteria</taxon>
        <taxon>Pseudomonadati</taxon>
        <taxon>Planctomycetota</taxon>
        <taxon>Phycisphaerae</taxon>
        <taxon>Tepidisphaerales</taxon>
        <taxon>Tepidisphaeraceae</taxon>
        <taxon>Humisphaera</taxon>
    </lineage>
</organism>
<evidence type="ECO:0000313" key="3">
    <source>
        <dbReference type="Proteomes" id="UP000593765"/>
    </source>
</evidence>
<keyword evidence="3" id="KW-1185">Reference proteome</keyword>
<name>A0A7M2WWG0_9BACT</name>
<feature type="signal peptide" evidence="1">
    <location>
        <begin position="1"/>
        <end position="26"/>
    </location>
</feature>
<dbReference type="EMBL" id="CP063458">
    <property type="protein sequence ID" value="QOV89806.1"/>
    <property type="molecule type" value="Genomic_DNA"/>
</dbReference>
<proteinExistence type="predicted"/>
<keyword evidence="1" id="KW-0732">Signal</keyword>
<evidence type="ECO:0000313" key="2">
    <source>
        <dbReference type="EMBL" id="QOV89806.1"/>
    </source>
</evidence>
<dbReference type="AlphaFoldDB" id="A0A7M2WWG0"/>
<sequence>MRLSSFLATAAFSLTAGLFVAPSAFAQDKPITGTPEFSLGIGYANVSVGSSSSELNGQNALRVDPVVSFSPFAGLPQLRLGASAGVSMVLDNSQRSLIVNNGSAVFIGSSEMPFVLFTPEARLSWRQTFGRNGEFFIEPGIGGGVALGWLNVDSEVDPDNSIDKTDVTWEARAFLHIGARVTGGTFGIEMSYMRGGDMTFADNARGDVSEFYVGVFGALQF</sequence>
<evidence type="ECO:0000256" key="1">
    <source>
        <dbReference type="SAM" id="SignalP"/>
    </source>
</evidence>
<dbReference type="RefSeq" id="WP_206292865.1">
    <property type="nucleotide sequence ID" value="NZ_CP063458.1"/>
</dbReference>
<evidence type="ECO:0008006" key="4">
    <source>
        <dbReference type="Google" id="ProtNLM"/>
    </source>
</evidence>